<evidence type="ECO:0000256" key="8">
    <source>
        <dbReference type="ARBA" id="ARBA00022840"/>
    </source>
</evidence>
<dbReference type="PROSITE" id="PS01128">
    <property type="entry name" value="SHIKIMATE_KINASE"/>
    <property type="match status" value="1"/>
</dbReference>
<comment type="catalytic activity">
    <reaction evidence="10">
        <text>shikimate + ATP = 3-phosphoshikimate + ADP + H(+)</text>
        <dbReference type="Rhea" id="RHEA:13121"/>
        <dbReference type="ChEBI" id="CHEBI:15378"/>
        <dbReference type="ChEBI" id="CHEBI:30616"/>
        <dbReference type="ChEBI" id="CHEBI:36208"/>
        <dbReference type="ChEBI" id="CHEBI:145989"/>
        <dbReference type="ChEBI" id="CHEBI:456216"/>
        <dbReference type="EC" id="2.7.1.71"/>
    </reaction>
</comment>
<dbReference type="PANTHER" id="PTHR21087:SF16">
    <property type="entry name" value="SHIKIMATE KINASE 1, CHLOROPLASTIC"/>
    <property type="match status" value="1"/>
</dbReference>
<dbReference type="Pfam" id="PF01202">
    <property type="entry name" value="SKI"/>
    <property type="match status" value="1"/>
</dbReference>
<dbReference type="HAMAP" id="MF_00109">
    <property type="entry name" value="Shikimate_kinase"/>
    <property type="match status" value="1"/>
</dbReference>
<comment type="similarity">
    <text evidence="2">Belongs to the shikimate kinase family.</text>
</comment>
<dbReference type="SUPFAM" id="SSF52540">
    <property type="entry name" value="P-loop containing nucleoside triphosphate hydrolases"/>
    <property type="match status" value="1"/>
</dbReference>
<dbReference type="InterPro" id="IPR000623">
    <property type="entry name" value="Shikimate_kinase/TSH1"/>
</dbReference>
<evidence type="ECO:0000256" key="5">
    <source>
        <dbReference type="ARBA" id="ARBA00022679"/>
    </source>
</evidence>
<sequence length="171" mass="18264">MTRRIWLIGMMGAGKTTAAAGLAARLGVEWVDTDDLVTGHAGISVAEIFESRGEAVFRHLESAAITAVSESETPIVATGGGAVLDEQNREVFKRSGTVVWLRAPATILRARIGEAATRPLLGSDSIATDLDALLAARTEVYRCAADAIIESADYDRRAIVDQLEVLWNALQ</sequence>
<evidence type="ECO:0000256" key="1">
    <source>
        <dbReference type="ARBA" id="ARBA00004842"/>
    </source>
</evidence>
<dbReference type="GO" id="GO:0005829">
    <property type="term" value="C:cytosol"/>
    <property type="evidence" value="ECO:0007669"/>
    <property type="project" value="TreeGrafter"/>
</dbReference>
<evidence type="ECO:0000256" key="4">
    <source>
        <dbReference type="ARBA" id="ARBA00022605"/>
    </source>
</evidence>
<dbReference type="GO" id="GO:0004765">
    <property type="term" value="F:shikimate kinase activity"/>
    <property type="evidence" value="ECO:0007669"/>
    <property type="project" value="UniProtKB-EC"/>
</dbReference>
<dbReference type="PRINTS" id="PR01100">
    <property type="entry name" value="SHIKIMTKNASE"/>
</dbReference>
<dbReference type="GO" id="GO:0008652">
    <property type="term" value="P:amino acid biosynthetic process"/>
    <property type="evidence" value="ECO:0007669"/>
    <property type="project" value="UniProtKB-KW"/>
</dbReference>
<dbReference type="InterPro" id="IPR031322">
    <property type="entry name" value="Shikimate/glucono_kinase"/>
</dbReference>
<evidence type="ECO:0000256" key="10">
    <source>
        <dbReference type="ARBA" id="ARBA00048567"/>
    </source>
</evidence>
<accession>A0A3B0SUJ8</accession>
<dbReference type="GO" id="GO:0005524">
    <property type="term" value="F:ATP binding"/>
    <property type="evidence" value="ECO:0007669"/>
    <property type="project" value="UniProtKB-KW"/>
</dbReference>
<proteinExistence type="inferred from homology"/>
<organism evidence="11">
    <name type="scientific">hydrothermal vent metagenome</name>
    <dbReference type="NCBI Taxonomy" id="652676"/>
    <lineage>
        <taxon>unclassified sequences</taxon>
        <taxon>metagenomes</taxon>
        <taxon>ecological metagenomes</taxon>
    </lineage>
</organism>
<dbReference type="AlphaFoldDB" id="A0A3B0SUJ8"/>
<dbReference type="GO" id="GO:0009423">
    <property type="term" value="P:chorismate biosynthetic process"/>
    <property type="evidence" value="ECO:0007669"/>
    <property type="project" value="UniProtKB-UniPathway"/>
</dbReference>
<dbReference type="EMBL" id="UOEK01000610">
    <property type="protein sequence ID" value="VAW09585.1"/>
    <property type="molecule type" value="Genomic_DNA"/>
</dbReference>
<dbReference type="GO" id="GO:0009073">
    <property type="term" value="P:aromatic amino acid family biosynthetic process"/>
    <property type="evidence" value="ECO:0007669"/>
    <property type="project" value="UniProtKB-KW"/>
</dbReference>
<keyword evidence="6" id="KW-0547">Nucleotide-binding</keyword>
<dbReference type="EC" id="2.7.1.71" evidence="3"/>
<protein>
    <recommendedName>
        <fullName evidence="3">shikimate kinase</fullName>
        <ecNumber evidence="3">2.7.1.71</ecNumber>
    </recommendedName>
</protein>
<evidence type="ECO:0000313" key="11">
    <source>
        <dbReference type="EMBL" id="VAW09585.1"/>
    </source>
</evidence>
<dbReference type="PANTHER" id="PTHR21087">
    <property type="entry name" value="SHIKIMATE KINASE"/>
    <property type="match status" value="1"/>
</dbReference>
<dbReference type="CDD" id="cd00464">
    <property type="entry name" value="SK"/>
    <property type="match status" value="1"/>
</dbReference>
<reference evidence="11" key="1">
    <citation type="submission" date="2018-06" db="EMBL/GenBank/DDBJ databases">
        <authorList>
            <person name="Zhirakovskaya E."/>
        </authorList>
    </citation>
    <scope>NUCLEOTIDE SEQUENCE</scope>
</reference>
<evidence type="ECO:0000256" key="6">
    <source>
        <dbReference type="ARBA" id="ARBA00022741"/>
    </source>
</evidence>
<keyword evidence="4" id="KW-0028">Amino-acid biosynthesis</keyword>
<dbReference type="InterPro" id="IPR027417">
    <property type="entry name" value="P-loop_NTPase"/>
</dbReference>
<dbReference type="Gene3D" id="3.40.50.300">
    <property type="entry name" value="P-loop containing nucleotide triphosphate hydrolases"/>
    <property type="match status" value="1"/>
</dbReference>
<evidence type="ECO:0000256" key="7">
    <source>
        <dbReference type="ARBA" id="ARBA00022777"/>
    </source>
</evidence>
<evidence type="ECO:0000256" key="3">
    <source>
        <dbReference type="ARBA" id="ARBA00012154"/>
    </source>
</evidence>
<dbReference type="UniPathway" id="UPA00053">
    <property type="reaction ID" value="UER00088"/>
</dbReference>
<gene>
    <name evidence="11" type="ORF">MNBD_ACTINO02-1763</name>
</gene>
<evidence type="ECO:0000256" key="9">
    <source>
        <dbReference type="ARBA" id="ARBA00023141"/>
    </source>
</evidence>
<evidence type="ECO:0000256" key="2">
    <source>
        <dbReference type="ARBA" id="ARBA00006997"/>
    </source>
</evidence>
<keyword evidence="9" id="KW-0057">Aromatic amino acid biosynthesis</keyword>
<keyword evidence="5" id="KW-0808">Transferase</keyword>
<keyword evidence="7" id="KW-0418">Kinase</keyword>
<keyword evidence="8" id="KW-0067">ATP-binding</keyword>
<name>A0A3B0SUJ8_9ZZZZ</name>
<dbReference type="InterPro" id="IPR023000">
    <property type="entry name" value="Shikimate_kinase_CS"/>
</dbReference>
<comment type="pathway">
    <text evidence="1">Metabolic intermediate biosynthesis; chorismate biosynthesis; chorismate from D-erythrose 4-phosphate and phosphoenolpyruvate: step 5/7.</text>
</comment>